<dbReference type="RefSeq" id="WP_070978616.1">
    <property type="nucleotide sequence ID" value="NZ_CP017707.1"/>
</dbReference>
<dbReference type="Gene3D" id="3.40.50.12780">
    <property type="entry name" value="N-terminal domain of ligase-like"/>
    <property type="match status" value="1"/>
</dbReference>
<dbReference type="GeneID" id="68840140"/>
<dbReference type="STRING" id="1108595.BKX93_02770"/>
<organism evidence="1 2">
    <name type="scientific">Chromobacterium vaccinii</name>
    <dbReference type="NCBI Taxonomy" id="1108595"/>
    <lineage>
        <taxon>Bacteria</taxon>
        <taxon>Pseudomonadati</taxon>
        <taxon>Pseudomonadota</taxon>
        <taxon>Betaproteobacteria</taxon>
        <taxon>Neisseriales</taxon>
        <taxon>Chromobacteriaceae</taxon>
        <taxon>Chromobacterium</taxon>
    </lineage>
</organism>
<protein>
    <submittedName>
        <fullName evidence="1">CoF synthetase</fullName>
    </submittedName>
</protein>
<proteinExistence type="predicted"/>
<evidence type="ECO:0000313" key="2">
    <source>
        <dbReference type="Proteomes" id="UP000178776"/>
    </source>
</evidence>
<sequence>MLRLIRILAAYWRTRRLRFRDRAALERHQARQMGRFLAGLRRRSPYFARLGALPFTQWPQMDKAAMLEHFDDMNTAGLRLADVMDAALRAERSRDFSPALNGHTVGLSSGTSGQRGAFVVSKGEQARWAGIMLAKALPDGLLAGEKVALFLRANSNLYGAVRSRWLTFRFFDLFQPLDGHLPPLDAYAPTILLAPAQVLRALALAQLDGRLRLSPKRAYSIAEVLEPQDRAVIEQAFGCVHEIYQATEGFLASSCEYGTLHLNEEYIHVEPEWLDEEKRRFVPVITDFSRRTQPIVRYRLNDVLQARAEPCPCRRAAMALDAVEGRCDDMLRLPGRDGGELTVFADVMGRALATALPLEADYRLRQTGPAELALDAEVPAAALPAIRHRLERTLADLGVDAESLRWRLSDQVPPMDATRKRRRIVREFA</sequence>
<dbReference type="PANTHER" id="PTHR36932:SF1">
    <property type="entry name" value="CAPSULAR POLYSACCHARIDE BIOSYNTHESIS PROTEIN"/>
    <property type="match status" value="1"/>
</dbReference>
<dbReference type="NCBIfam" id="TIGR02304">
    <property type="entry name" value="aden_form_hyp"/>
    <property type="match status" value="1"/>
</dbReference>
<dbReference type="EMBL" id="CP017707">
    <property type="protein sequence ID" value="AOZ49028.1"/>
    <property type="molecule type" value="Genomic_DNA"/>
</dbReference>
<name>A0A1D9LCN2_9NEIS</name>
<dbReference type="InterPro" id="IPR042099">
    <property type="entry name" value="ANL_N_sf"/>
</dbReference>
<dbReference type="Proteomes" id="UP000178776">
    <property type="component" value="Chromosome"/>
</dbReference>
<dbReference type="InterPro" id="IPR012685">
    <property type="entry name" value="CHP02304_F390_synth-rel"/>
</dbReference>
<accession>A0A1D9LCN2</accession>
<dbReference type="KEGG" id="cvc:BKX93_02770"/>
<reference evidence="1 2" key="1">
    <citation type="submission" date="2016-10" db="EMBL/GenBank/DDBJ databases">
        <title>Chromobacterium muskegensis sp. nov., an insecticidal bacterium isolated from Sphagnum bogs.</title>
        <authorList>
            <person name="Sparks M.E."/>
            <person name="Blackburn M.B."/>
            <person name="Gundersen-Rindal D.E."/>
            <person name="Mitchell A."/>
            <person name="Farrar R."/>
            <person name="Kuhar D."/>
        </authorList>
    </citation>
    <scope>NUCLEOTIDE SEQUENCE [LARGE SCALE GENOMIC DNA]</scope>
    <source>
        <strain evidence="1 2">21-1</strain>
    </source>
</reference>
<dbReference type="InterPro" id="IPR053158">
    <property type="entry name" value="CapK_Type1_Caps_Biosynth"/>
</dbReference>
<gene>
    <name evidence="1" type="ORF">BKX93_02770</name>
</gene>
<dbReference type="PANTHER" id="PTHR36932">
    <property type="entry name" value="CAPSULAR POLYSACCHARIDE BIOSYNTHESIS PROTEIN"/>
    <property type="match status" value="1"/>
</dbReference>
<evidence type="ECO:0000313" key="1">
    <source>
        <dbReference type="EMBL" id="AOZ49028.1"/>
    </source>
</evidence>
<dbReference type="AlphaFoldDB" id="A0A1D9LCN2"/>